<feature type="compositionally biased region" description="Polar residues" evidence="6">
    <location>
        <begin position="160"/>
        <end position="171"/>
    </location>
</feature>
<protein>
    <submittedName>
        <fullName evidence="9">RING-type domain-containing protein</fullName>
    </submittedName>
</protein>
<dbReference type="GO" id="GO:0007131">
    <property type="term" value="P:reciprocal meiotic recombination"/>
    <property type="evidence" value="ECO:0007669"/>
    <property type="project" value="InterPro"/>
</dbReference>
<evidence type="ECO:0000256" key="2">
    <source>
        <dbReference type="ARBA" id="ARBA00022771"/>
    </source>
</evidence>
<dbReference type="PROSITE" id="PS00518">
    <property type="entry name" value="ZF_RING_1"/>
    <property type="match status" value="1"/>
</dbReference>
<dbReference type="InterPro" id="IPR001841">
    <property type="entry name" value="Znf_RING"/>
</dbReference>
<name>A0A1I8BSS1_MELHA</name>
<evidence type="ECO:0000256" key="4">
    <source>
        <dbReference type="ARBA" id="ARBA00023254"/>
    </source>
</evidence>
<dbReference type="InterPro" id="IPR042123">
    <property type="entry name" value="Zip3/RNF212-like"/>
</dbReference>
<evidence type="ECO:0000256" key="5">
    <source>
        <dbReference type="PROSITE-ProRule" id="PRU00175"/>
    </source>
</evidence>
<keyword evidence="8" id="KW-1185">Reference proteome</keyword>
<keyword evidence="2 5" id="KW-0863">Zinc-finger</keyword>
<dbReference type="GO" id="GO:0008270">
    <property type="term" value="F:zinc ion binding"/>
    <property type="evidence" value="ECO:0007669"/>
    <property type="project" value="UniProtKB-KW"/>
</dbReference>
<organism evidence="8 9">
    <name type="scientific">Meloidogyne hapla</name>
    <name type="common">Root-knot nematode worm</name>
    <dbReference type="NCBI Taxonomy" id="6305"/>
    <lineage>
        <taxon>Eukaryota</taxon>
        <taxon>Metazoa</taxon>
        <taxon>Ecdysozoa</taxon>
        <taxon>Nematoda</taxon>
        <taxon>Chromadorea</taxon>
        <taxon>Rhabditida</taxon>
        <taxon>Tylenchina</taxon>
        <taxon>Tylenchomorpha</taxon>
        <taxon>Tylenchoidea</taxon>
        <taxon>Meloidogynidae</taxon>
        <taxon>Meloidogyninae</taxon>
        <taxon>Meloidogyne</taxon>
    </lineage>
</organism>
<sequence>MDPWIHCNKCYSQPTPTSKFWFTSCGHILCEECAEPPNEIQKRKQCILCHVDAGYMQINRKMRPDLMDLFKPPKVLVSEYLTRLNTTIAFQSYQRGHLTKYKDEQYKKLLNQVNAQVNNQNSQVNNSHTRSPCSNSFAPASNSFMHKSFGGSIIHRPSPTFSGRNTKIQNHSESSNNSFVPSSVTYSRISATGSIFHRPSPIIAGKITKGHVLPPQRFKHRWCN</sequence>
<dbReference type="GO" id="GO:0007129">
    <property type="term" value="P:homologous chromosome pairing at meiosis"/>
    <property type="evidence" value="ECO:0007669"/>
    <property type="project" value="TreeGrafter"/>
</dbReference>
<proteinExistence type="predicted"/>
<dbReference type="AlphaFoldDB" id="A0A1I8BSS1"/>
<dbReference type="PANTHER" id="PTHR22663:SF17">
    <property type="entry name" value="RING FINGER PROTEIN NARYA-RELATED"/>
    <property type="match status" value="1"/>
</dbReference>
<evidence type="ECO:0000259" key="7">
    <source>
        <dbReference type="PROSITE" id="PS50089"/>
    </source>
</evidence>
<keyword evidence="4" id="KW-0469">Meiosis</keyword>
<dbReference type="PROSITE" id="PS50089">
    <property type="entry name" value="ZF_RING_2"/>
    <property type="match status" value="1"/>
</dbReference>
<dbReference type="InterPro" id="IPR017907">
    <property type="entry name" value="Znf_RING_CS"/>
</dbReference>
<dbReference type="Proteomes" id="UP000095281">
    <property type="component" value="Unplaced"/>
</dbReference>
<reference evidence="9" key="1">
    <citation type="submission" date="2016-11" db="UniProtKB">
        <authorList>
            <consortium name="WormBaseParasite"/>
        </authorList>
    </citation>
    <scope>IDENTIFICATION</scope>
</reference>
<evidence type="ECO:0000313" key="8">
    <source>
        <dbReference type="Proteomes" id="UP000095281"/>
    </source>
</evidence>
<dbReference type="PANTHER" id="PTHR22663">
    <property type="entry name" value="RING FINGER PROTEIN NARYA-RELATED"/>
    <property type="match status" value="1"/>
</dbReference>
<evidence type="ECO:0000256" key="1">
    <source>
        <dbReference type="ARBA" id="ARBA00022723"/>
    </source>
</evidence>
<accession>A0A1I8BSS1</accession>
<dbReference type="SUPFAM" id="SSF57850">
    <property type="entry name" value="RING/U-box"/>
    <property type="match status" value="1"/>
</dbReference>
<feature type="region of interest" description="Disordered" evidence="6">
    <location>
        <begin position="160"/>
        <end position="180"/>
    </location>
</feature>
<dbReference type="GO" id="GO:0000795">
    <property type="term" value="C:synaptonemal complex"/>
    <property type="evidence" value="ECO:0007669"/>
    <property type="project" value="InterPro"/>
</dbReference>
<dbReference type="GO" id="GO:0016925">
    <property type="term" value="P:protein sumoylation"/>
    <property type="evidence" value="ECO:0007669"/>
    <property type="project" value="TreeGrafter"/>
</dbReference>
<dbReference type="Pfam" id="PF14634">
    <property type="entry name" value="zf-RING_5"/>
    <property type="match status" value="1"/>
</dbReference>
<feature type="domain" description="RING-type" evidence="7">
    <location>
        <begin position="7"/>
        <end position="50"/>
    </location>
</feature>
<evidence type="ECO:0000256" key="6">
    <source>
        <dbReference type="SAM" id="MobiDB-lite"/>
    </source>
</evidence>
<keyword evidence="1" id="KW-0479">Metal-binding</keyword>
<evidence type="ECO:0000256" key="3">
    <source>
        <dbReference type="ARBA" id="ARBA00022833"/>
    </source>
</evidence>
<dbReference type="WBParaSite" id="MhA1_Contig541.frz3.gene1">
    <property type="protein sequence ID" value="MhA1_Contig541.frz3.gene1"/>
    <property type="gene ID" value="MhA1_Contig541.frz3.gene1"/>
</dbReference>
<dbReference type="GO" id="GO:0019789">
    <property type="term" value="F:SUMO transferase activity"/>
    <property type="evidence" value="ECO:0007669"/>
    <property type="project" value="InterPro"/>
</dbReference>
<keyword evidence="3" id="KW-0862">Zinc</keyword>
<evidence type="ECO:0000313" key="9">
    <source>
        <dbReference type="WBParaSite" id="MhA1_Contig541.frz3.gene1"/>
    </source>
</evidence>